<gene>
    <name evidence="3" type="ORF">LUZ63_011222</name>
</gene>
<organism evidence="3 4">
    <name type="scientific">Rhynchospora breviuscula</name>
    <dbReference type="NCBI Taxonomy" id="2022672"/>
    <lineage>
        <taxon>Eukaryota</taxon>
        <taxon>Viridiplantae</taxon>
        <taxon>Streptophyta</taxon>
        <taxon>Embryophyta</taxon>
        <taxon>Tracheophyta</taxon>
        <taxon>Spermatophyta</taxon>
        <taxon>Magnoliopsida</taxon>
        <taxon>Liliopsida</taxon>
        <taxon>Poales</taxon>
        <taxon>Cyperaceae</taxon>
        <taxon>Cyperoideae</taxon>
        <taxon>Rhynchosporeae</taxon>
        <taxon>Rhynchospora</taxon>
    </lineage>
</organism>
<protein>
    <recommendedName>
        <fullName evidence="2">Aminotransferase-like plant mobile domain-containing protein</fullName>
    </recommendedName>
</protein>
<dbReference type="GO" id="GO:0010073">
    <property type="term" value="P:meristem maintenance"/>
    <property type="evidence" value="ECO:0007669"/>
    <property type="project" value="InterPro"/>
</dbReference>
<dbReference type="PANTHER" id="PTHR46033">
    <property type="entry name" value="PROTEIN MAIN-LIKE 2"/>
    <property type="match status" value="1"/>
</dbReference>
<reference evidence="3" key="1">
    <citation type="journal article" date="2022" name="Cell">
        <title>Repeat-based holocentromeres influence genome architecture and karyotype evolution.</title>
        <authorList>
            <person name="Hofstatter P.G."/>
            <person name="Thangavel G."/>
            <person name="Lux T."/>
            <person name="Neumann P."/>
            <person name="Vondrak T."/>
            <person name="Novak P."/>
            <person name="Zhang M."/>
            <person name="Costa L."/>
            <person name="Castellani M."/>
            <person name="Scott A."/>
            <person name="Toegelov H."/>
            <person name="Fuchs J."/>
            <person name="Mata-Sucre Y."/>
            <person name="Dias Y."/>
            <person name="Vanzela A.L.L."/>
            <person name="Huettel B."/>
            <person name="Almeida C.C.S."/>
            <person name="Simkova H."/>
            <person name="Souza G."/>
            <person name="Pedrosa-Harand A."/>
            <person name="Macas J."/>
            <person name="Mayer K.F.X."/>
            <person name="Houben A."/>
            <person name="Marques A."/>
        </authorList>
    </citation>
    <scope>NUCLEOTIDE SEQUENCE</scope>
    <source>
        <strain evidence="3">RhyBre1mFocal</strain>
    </source>
</reference>
<dbReference type="InterPro" id="IPR044824">
    <property type="entry name" value="MAIN-like"/>
</dbReference>
<feature type="domain" description="Aminotransferase-like plant mobile" evidence="2">
    <location>
        <begin position="103"/>
        <end position="167"/>
    </location>
</feature>
<proteinExistence type="predicted"/>
<feature type="compositionally biased region" description="Low complexity" evidence="1">
    <location>
        <begin position="34"/>
        <end position="55"/>
    </location>
</feature>
<accession>A0A9Q0CIC2</accession>
<comment type="caution">
    <text evidence="3">The sequence shown here is derived from an EMBL/GenBank/DDBJ whole genome shotgun (WGS) entry which is preliminary data.</text>
</comment>
<feature type="region of interest" description="Disordered" evidence="1">
    <location>
        <begin position="1"/>
        <end position="57"/>
    </location>
</feature>
<sequence>MPPRRRVGDIGESSVRRSTRRRSGAADIEATPPDSACTADAGASTSTGDAGASTSVPSIPVDDSRLLHLNEEQLRGTGDWKAIVHKATMIRTAEVDERLTTLGLIHFVQVGHMPLDHSLLQGLAMFWRPETHTFFFPHVGEMTVTLQDVAFLYGLPTEGRPVTGRTDLNDLQLLMDLALPMDTSVEIAENCFREKTRK</sequence>
<dbReference type="EMBL" id="JAMQYH010000003">
    <property type="protein sequence ID" value="KAJ1694524.1"/>
    <property type="molecule type" value="Genomic_DNA"/>
</dbReference>
<name>A0A9Q0CIC2_9POAL</name>
<dbReference type="PANTHER" id="PTHR46033:SF1">
    <property type="entry name" value="PROTEIN MAIN-LIKE 2"/>
    <property type="match status" value="1"/>
</dbReference>
<evidence type="ECO:0000313" key="3">
    <source>
        <dbReference type="EMBL" id="KAJ1694524.1"/>
    </source>
</evidence>
<keyword evidence="4" id="KW-1185">Reference proteome</keyword>
<dbReference type="AlphaFoldDB" id="A0A9Q0CIC2"/>
<evidence type="ECO:0000256" key="1">
    <source>
        <dbReference type="SAM" id="MobiDB-lite"/>
    </source>
</evidence>
<evidence type="ECO:0000259" key="2">
    <source>
        <dbReference type="Pfam" id="PF10536"/>
    </source>
</evidence>
<dbReference type="OrthoDB" id="600090at2759"/>
<dbReference type="Proteomes" id="UP001151287">
    <property type="component" value="Unassembled WGS sequence"/>
</dbReference>
<evidence type="ECO:0000313" key="4">
    <source>
        <dbReference type="Proteomes" id="UP001151287"/>
    </source>
</evidence>
<dbReference type="InterPro" id="IPR019557">
    <property type="entry name" value="AminoTfrase-like_pln_mobile"/>
</dbReference>
<dbReference type="Pfam" id="PF10536">
    <property type="entry name" value="PMD"/>
    <property type="match status" value="1"/>
</dbReference>